<dbReference type="InterPro" id="IPR013217">
    <property type="entry name" value="Methyltransf_12"/>
</dbReference>
<dbReference type="GO" id="GO:0008168">
    <property type="term" value="F:methyltransferase activity"/>
    <property type="evidence" value="ECO:0007669"/>
    <property type="project" value="UniProtKB-KW"/>
</dbReference>
<dbReference type="PaxDb" id="5061-CADANGAP00011199"/>
<dbReference type="VEuPathDB" id="FungiDB:An14g04840"/>
<sequence length="250" mass="27862">MTASPKTPSALEEGIAVYTPFLLRYLYDFWVLWVSNNFAWKCPTSTVQLPLFNAAMGQSHLDIGVGTGYYPAKSLKAGAKCNEITLLDLSPNSLQAAEQRILETVGREAVRVNTVVASALEPLPFDKTKKFNSISVFFLLHCIPGTPEEKCKLFDVVRPHLAEDGVFVGTTVLGQGVPINWLGQKMMNSYNNNTKSFHNSEDNKAQFDEGLRRNFEEVESWVMGQVMLFKARKPRQQGDVTNVVPKGDLD</sequence>
<dbReference type="EMBL" id="BCMY01000008">
    <property type="protein sequence ID" value="GAQ42726.1"/>
    <property type="molecule type" value="Genomic_DNA"/>
</dbReference>
<dbReference type="VEuPathDB" id="FungiDB:M747DRAFT_291474"/>
<dbReference type="OMA" id="VETWVIG"/>
<dbReference type="OrthoDB" id="10061782at2759"/>
<comment type="caution">
    <text evidence="4">The sequence shown here is derived from an EMBL/GenBank/DDBJ whole genome shotgun (WGS) entry which is preliminary data.</text>
</comment>
<keyword evidence="4" id="KW-0808">Transferase</keyword>
<dbReference type="InterPro" id="IPR016584">
    <property type="entry name" value="MeTrfase_VrtF"/>
</dbReference>
<dbReference type="VEuPathDB" id="FungiDB:ATCC64974_4020"/>
<evidence type="ECO:0000259" key="3">
    <source>
        <dbReference type="Pfam" id="PF08242"/>
    </source>
</evidence>
<proteinExistence type="inferred from homology"/>
<keyword evidence="2 4" id="KW-0489">Methyltransferase</keyword>
<evidence type="ECO:0000256" key="1">
    <source>
        <dbReference type="ARBA" id="ARBA00008361"/>
    </source>
</evidence>
<dbReference type="InterPro" id="IPR029063">
    <property type="entry name" value="SAM-dependent_MTases_sf"/>
</dbReference>
<comment type="similarity">
    <text evidence="1">Belongs to the methyltransferase superfamily.</text>
</comment>
<dbReference type="Pfam" id="PF08242">
    <property type="entry name" value="Methyltransf_12"/>
    <property type="match status" value="1"/>
</dbReference>
<dbReference type="VEuPathDB" id="FungiDB:ASPNIDRAFT2_1181302"/>
<accession>A0A124BXL1</accession>
<evidence type="ECO:0000256" key="2">
    <source>
        <dbReference type="ARBA" id="ARBA00022603"/>
    </source>
</evidence>
<dbReference type="AlphaFoldDB" id="A0A124BXL1"/>
<dbReference type="PIRSF" id="PIRSF011491">
    <property type="entry name" value="Mtase_YbcY_prd"/>
    <property type="match status" value="1"/>
</dbReference>
<evidence type="ECO:0000313" key="4">
    <source>
        <dbReference type="EMBL" id="GAQ42726.1"/>
    </source>
</evidence>
<protein>
    <submittedName>
        <fullName evidence="4">SAM-dependent methyltransferase</fullName>
    </submittedName>
</protein>
<gene>
    <name evidence="4" type="ORF">ABL_05387</name>
</gene>
<dbReference type="Proteomes" id="UP000068243">
    <property type="component" value="Unassembled WGS sequence"/>
</dbReference>
<dbReference type="Gene3D" id="3.40.50.150">
    <property type="entry name" value="Vaccinia Virus protein VP39"/>
    <property type="match status" value="1"/>
</dbReference>
<organism evidence="4 5">
    <name type="scientific">Aspergillus niger</name>
    <dbReference type="NCBI Taxonomy" id="5061"/>
    <lineage>
        <taxon>Eukaryota</taxon>
        <taxon>Fungi</taxon>
        <taxon>Dikarya</taxon>
        <taxon>Ascomycota</taxon>
        <taxon>Pezizomycotina</taxon>
        <taxon>Eurotiomycetes</taxon>
        <taxon>Eurotiomycetidae</taxon>
        <taxon>Eurotiales</taxon>
        <taxon>Aspergillaceae</taxon>
        <taxon>Aspergillus</taxon>
        <taxon>Aspergillus subgen. Circumdati</taxon>
    </lineage>
</organism>
<dbReference type="CDD" id="cd02440">
    <property type="entry name" value="AdoMet_MTases"/>
    <property type="match status" value="1"/>
</dbReference>
<name>A0A124BXL1_ASPNG</name>
<feature type="domain" description="Methyltransferase type 12" evidence="3">
    <location>
        <begin position="61"/>
        <end position="167"/>
    </location>
</feature>
<dbReference type="SUPFAM" id="SSF53335">
    <property type="entry name" value="S-adenosyl-L-methionine-dependent methyltransferases"/>
    <property type="match status" value="1"/>
</dbReference>
<dbReference type="GO" id="GO:0032259">
    <property type="term" value="P:methylation"/>
    <property type="evidence" value="ECO:0007669"/>
    <property type="project" value="UniProtKB-KW"/>
</dbReference>
<evidence type="ECO:0000313" key="5">
    <source>
        <dbReference type="Proteomes" id="UP000068243"/>
    </source>
</evidence>
<reference evidence="5" key="1">
    <citation type="journal article" date="2016" name="Genome Announc.">
        <title>Draft genome sequence of Aspergillus niger strain An76.</title>
        <authorList>
            <person name="Gong W."/>
            <person name="Cheng Z."/>
            <person name="Zhang H."/>
            <person name="Liu L."/>
            <person name="Gao P."/>
            <person name="Wang L."/>
        </authorList>
    </citation>
    <scope>NUCLEOTIDE SEQUENCE [LARGE SCALE GENOMIC DNA]</scope>
    <source>
        <strain evidence="5">An76</strain>
    </source>
</reference>